<evidence type="ECO:0000256" key="13">
    <source>
        <dbReference type="ARBA" id="ARBA00023211"/>
    </source>
</evidence>
<evidence type="ECO:0000256" key="8">
    <source>
        <dbReference type="ARBA" id="ARBA00022723"/>
    </source>
</evidence>
<evidence type="ECO:0000256" key="16">
    <source>
        <dbReference type="ARBA" id="ARBA00049421"/>
    </source>
</evidence>
<dbReference type="Proteomes" id="UP001165060">
    <property type="component" value="Unassembled WGS sequence"/>
</dbReference>
<comment type="catalytic activity">
    <reaction evidence="16">
        <text>N(4)-(alpha-D-Man-(1-&gt;3)-[alpha-D-Man-(1-&gt;3)-[alpha-D-Man-(1-&gt;6)]-alpha-D-Man-(1-&gt;6)]-beta-D-Man-(1-&gt;4)-beta-D-GlcNAc-(1-&gt;4)-beta-D-GlcNAc)-L-asparaginyl-[protein] (N-glucan mannose isomer 5A1,2) + UDP-N-acetyl-alpha-D-glucosamine = N(4)-{beta-D-GlcNAc-(1-&gt;2)-alpha-D-Man-(1-&gt;3)-[alpha-D-Man-(1-&gt;3)-[alpha-D-Man-(1-&gt;6)]-alpha-D-Man-(1-&gt;6)]-beta-D-Man-(1-&gt;4)-beta-D-GlcNAc-(1-&gt;4)-beta-D-GlcNAc}-L-asparaginyl-[protein] + UDP + H(+)</text>
        <dbReference type="Rhea" id="RHEA:11456"/>
        <dbReference type="Rhea" id="RHEA-COMP:14367"/>
        <dbReference type="Rhea" id="RHEA-COMP:14368"/>
        <dbReference type="ChEBI" id="CHEBI:15378"/>
        <dbReference type="ChEBI" id="CHEBI:57705"/>
        <dbReference type="ChEBI" id="CHEBI:58223"/>
        <dbReference type="ChEBI" id="CHEBI:59087"/>
        <dbReference type="ChEBI" id="CHEBI:60625"/>
        <dbReference type="EC" id="2.4.1.101"/>
    </reaction>
</comment>
<organism evidence="17 18">
    <name type="scientific">Tetraparma gracilis</name>
    <dbReference type="NCBI Taxonomy" id="2962635"/>
    <lineage>
        <taxon>Eukaryota</taxon>
        <taxon>Sar</taxon>
        <taxon>Stramenopiles</taxon>
        <taxon>Ochrophyta</taxon>
        <taxon>Bolidophyceae</taxon>
        <taxon>Parmales</taxon>
        <taxon>Triparmaceae</taxon>
        <taxon>Tetraparma</taxon>
    </lineage>
</organism>
<evidence type="ECO:0000256" key="1">
    <source>
        <dbReference type="ARBA" id="ARBA00001936"/>
    </source>
</evidence>
<keyword evidence="8" id="KW-0479">Metal-binding</keyword>
<evidence type="ECO:0000256" key="2">
    <source>
        <dbReference type="ARBA" id="ARBA00004323"/>
    </source>
</evidence>
<dbReference type="Pfam" id="PF03071">
    <property type="entry name" value="GNT-I"/>
    <property type="match status" value="1"/>
</dbReference>
<keyword evidence="9" id="KW-0735">Signal-anchor</keyword>
<keyword evidence="11" id="KW-0333">Golgi apparatus</keyword>
<accession>A0ABQ6M6W6</accession>
<dbReference type="InterPro" id="IPR029044">
    <property type="entry name" value="Nucleotide-diphossugar_trans"/>
</dbReference>
<evidence type="ECO:0000256" key="10">
    <source>
        <dbReference type="ARBA" id="ARBA00022989"/>
    </source>
</evidence>
<comment type="pathway">
    <text evidence="3">Protein modification; protein glycosylation.</text>
</comment>
<gene>
    <name evidence="17" type="ORF">TeGR_g3660</name>
</gene>
<evidence type="ECO:0000256" key="9">
    <source>
        <dbReference type="ARBA" id="ARBA00022968"/>
    </source>
</evidence>
<comment type="cofactor">
    <cofactor evidence="1">
        <name>Mn(2+)</name>
        <dbReference type="ChEBI" id="CHEBI:29035"/>
    </cofactor>
</comment>
<evidence type="ECO:0000256" key="15">
    <source>
        <dbReference type="ARBA" id="ARBA00041712"/>
    </source>
</evidence>
<evidence type="ECO:0000256" key="12">
    <source>
        <dbReference type="ARBA" id="ARBA00023136"/>
    </source>
</evidence>
<dbReference type="InterPro" id="IPR052261">
    <property type="entry name" value="Glycosyltransferase_13"/>
</dbReference>
<dbReference type="InterPro" id="IPR004139">
    <property type="entry name" value="Glyco_trans_13"/>
</dbReference>
<evidence type="ECO:0000256" key="6">
    <source>
        <dbReference type="ARBA" id="ARBA00022679"/>
    </source>
</evidence>
<evidence type="ECO:0000313" key="17">
    <source>
        <dbReference type="EMBL" id="GMI20646.1"/>
    </source>
</evidence>
<dbReference type="SUPFAM" id="SSF53448">
    <property type="entry name" value="Nucleotide-diphospho-sugar transferases"/>
    <property type="match status" value="1"/>
</dbReference>
<evidence type="ECO:0000256" key="11">
    <source>
        <dbReference type="ARBA" id="ARBA00023034"/>
    </source>
</evidence>
<keyword evidence="7" id="KW-0812">Transmembrane</keyword>
<evidence type="ECO:0000313" key="18">
    <source>
        <dbReference type="Proteomes" id="UP001165060"/>
    </source>
</evidence>
<reference evidence="17 18" key="1">
    <citation type="journal article" date="2023" name="Commun. Biol.">
        <title>Genome analysis of Parmales, the sister group of diatoms, reveals the evolutionary specialization of diatoms from phago-mixotrophs to photoautotrophs.</title>
        <authorList>
            <person name="Ban H."/>
            <person name="Sato S."/>
            <person name="Yoshikawa S."/>
            <person name="Yamada K."/>
            <person name="Nakamura Y."/>
            <person name="Ichinomiya M."/>
            <person name="Sato N."/>
            <person name="Blanc-Mathieu R."/>
            <person name="Endo H."/>
            <person name="Kuwata A."/>
            <person name="Ogata H."/>
        </authorList>
    </citation>
    <scope>NUCLEOTIDE SEQUENCE [LARGE SCALE GENOMIC DNA]</scope>
</reference>
<evidence type="ECO:0000256" key="3">
    <source>
        <dbReference type="ARBA" id="ARBA00004922"/>
    </source>
</evidence>
<dbReference type="Gene3D" id="3.90.550.10">
    <property type="entry name" value="Spore Coat Polysaccharide Biosynthesis Protein SpsA, Chain A"/>
    <property type="match status" value="1"/>
</dbReference>
<keyword evidence="18" id="KW-1185">Reference proteome</keyword>
<comment type="similarity">
    <text evidence="4">Belongs to the glycosyltransferase 13 family.</text>
</comment>
<keyword evidence="13" id="KW-0464">Manganese</keyword>
<evidence type="ECO:0000256" key="7">
    <source>
        <dbReference type="ARBA" id="ARBA00022692"/>
    </source>
</evidence>
<dbReference type="Gene3D" id="3.10.180.20">
    <property type="entry name" value="N-Acetylglucosaminyltransferase I, Domain 2"/>
    <property type="match status" value="1"/>
</dbReference>
<keyword evidence="10" id="KW-1133">Transmembrane helix</keyword>
<protein>
    <recommendedName>
        <fullName evidence="14">alpha-1,3-mannosyl-glycoprotein 2-beta-N-acetylglucosaminyltransferase</fullName>
        <ecNumber evidence="14">2.4.1.101</ecNumber>
    </recommendedName>
    <alternativeName>
        <fullName evidence="15">N-glycosyl-oligosaccharide-glycoprotein N-acetylglucosaminyltransferase I</fullName>
    </alternativeName>
</protein>
<comment type="subcellular location">
    <subcellularLocation>
        <location evidence="2">Golgi apparatus membrane</location>
        <topology evidence="2">Single-pass type II membrane protein</topology>
    </subcellularLocation>
</comment>
<proteinExistence type="inferred from homology"/>
<keyword evidence="12" id="KW-0472">Membrane</keyword>
<evidence type="ECO:0000256" key="14">
    <source>
        <dbReference type="ARBA" id="ARBA00038949"/>
    </source>
</evidence>
<dbReference type="EMBL" id="BRYB01002502">
    <property type="protein sequence ID" value="GMI20646.1"/>
    <property type="molecule type" value="Genomic_DNA"/>
</dbReference>
<keyword evidence="6" id="KW-0808">Transferase</keyword>
<dbReference type="PANTHER" id="PTHR10468:SF0">
    <property type="entry name" value="ALPHA-1,3-MANNOSYL-GLYCOPROTEIN 2-BETA-N-ACETYLGLUCOSAMINYLTRANSFERASE"/>
    <property type="match status" value="1"/>
</dbReference>
<evidence type="ECO:0000256" key="4">
    <source>
        <dbReference type="ARBA" id="ARBA00006492"/>
    </source>
</evidence>
<name>A0ABQ6M6W6_9STRA</name>
<dbReference type="PANTHER" id="PTHR10468">
    <property type="entry name" value="PROTEIN O-LINKED-MANNOSE BETA-1,2-N-ACETYLGLUCOSAMINYLTRANSFERASE 1/ALPHA-1,3-MANNOSYL-GLYCOPROTEIN 2-BETA-N-ACETYLGLUCOSAMINYLTRANSFERASE"/>
    <property type="match status" value="1"/>
</dbReference>
<keyword evidence="5" id="KW-0328">Glycosyltransferase</keyword>
<comment type="caution">
    <text evidence="17">The sequence shown here is derived from an EMBL/GenBank/DDBJ whole genome shotgun (WGS) entry which is preliminary data.</text>
</comment>
<evidence type="ECO:0000256" key="5">
    <source>
        <dbReference type="ARBA" id="ARBA00022676"/>
    </source>
</evidence>
<dbReference type="EC" id="2.4.1.101" evidence="14"/>
<sequence>MFWENSNAHAGSGKQSMSRLTGLIGLAPELSPGSGYDDREAARYGLGSVRDAAQFYDLWGIDVHAKTSLPTETVCSYVTKAGFHRDFHDGHLLPPEEEGGMSPGIDYSAMRGYRIPGADYPAPPAPVRPTPPAPVRPTPPASSWASSTTLLIFTFERADYLTRTLDKVAAVIPPGMSVVVSQDGAAADVASVVAAYKGKLGERNPVTHVNHAQKQGENGYQLLSQHYGFGLENAFAPAGTGRVIVLEEDIEVAPDFFKFFERLSPYLDDPNEDLLCISAWNDNGMRGYVSDEKKIVRSDFFPGLGWMLSRPTYEGLLPWPRGYWDDWMREPPQRRGREILRPEISRTFHFGQKGGTSGNIYSSYLDSIQLNVADVDWAQEDVGYLKRDVYDARFKQRVLSAQVVDAGSAKQRAGPRRNVLVEYRGLSSGGSCFERVAKQLGIMDNIKANVPRTAYKGVVEFAWNGGYILVSPPVADISW</sequence>